<keyword evidence="2" id="KW-1185">Reference proteome</keyword>
<name>A0ABT0CKW9_9HYPH</name>
<gene>
    <name evidence="1" type="ORF">MKI86_08920</name>
</gene>
<dbReference type="InterPro" id="IPR013785">
    <property type="entry name" value="Aldolase_TIM"/>
</dbReference>
<comment type="caution">
    <text evidence="1">The sequence shown here is derived from an EMBL/GenBank/DDBJ whole genome shotgun (WGS) entry which is preliminary data.</text>
</comment>
<dbReference type="Gene3D" id="3.20.20.70">
    <property type="entry name" value="Aldolase class I"/>
    <property type="match status" value="1"/>
</dbReference>
<dbReference type="PANTHER" id="PTHR37418:SF1">
    <property type="entry name" value="3-KETO-5-AMINOHEXANOATE CLEAVAGE PROTEIN"/>
    <property type="match status" value="1"/>
</dbReference>
<dbReference type="Pfam" id="PF05853">
    <property type="entry name" value="BKACE"/>
    <property type="match status" value="1"/>
</dbReference>
<proteinExistence type="predicted"/>
<accession>A0ABT0CKW9</accession>
<sequence length="240" mass="25733">MIVQACLNGARPHDYHPRLPTTADAMAADGAACVAAGAAELHIHPRGADGRESLAAIDETILAVRRACPGTLIGVSTGAWIEGDVERTRDCISRWRMLPDYASVNLSEPDAPAVIGLLHHIGVGVEAGLATIADAERFASLADSRRIFRVLIEIEEQDFARADAIADGIERVLARANIVRPILLHGFDATVWHFVAQAHRKRWSTRIGLEDGRLLENGEQASGNAELIGAAAAIYRRSAA</sequence>
<organism evidence="1 2">
    <name type="scientific">Shinella sedimenti</name>
    <dbReference type="NCBI Taxonomy" id="2919913"/>
    <lineage>
        <taxon>Bacteria</taxon>
        <taxon>Pseudomonadati</taxon>
        <taxon>Pseudomonadota</taxon>
        <taxon>Alphaproteobacteria</taxon>
        <taxon>Hyphomicrobiales</taxon>
        <taxon>Rhizobiaceae</taxon>
        <taxon>Shinella</taxon>
    </lineage>
</organism>
<evidence type="ECO:0000313" key="2">
    <source>
        <dbReference type="Proteomes" id="UP001201844"/>
    </source>
</evidence>
<dbReference type="RefSeq" id="WP_241600090.1">
    <property type="nucleotide sequence ID" value="NZ_JAKVIN010000003.1"/>
</dbReference>
<reference evidence="1 2" key="1">
    <citation type="submission" date="2022-02" db="EMBL/GenBank/DDBJ databases">
        <title>Shinella B3.7 sp. nov., isolated from Sediment (Zhairuo Island).</title>
        <authorList>
            <person name="Chen G."/>
        </authorList>
    </citation>
    <scope>NUCLEOTIDE SEQUENCE [LARGE SCALE GENOMIC DNA]</scope>
    <source>
        <strain evidence="1 2">B3.7</strain>
    </source>
</reference>
<dbReference type="InterPro" id="IPR008567">
    <property type="entry name" value="BKACE"/>
</dbReference>
<protein>
    <submittedName>
        <fullName evidence="1">3-keto-5-aminohexanoate cleavage protein</fullName>
    </submittedName>
</protein>
<evidence type="ECO:0000313" key="1">
    <source>
        <dbReference type="EMBL" id="MCJ8149258.1"/>
    </source>
</evidence>
<dbReference type="Proteomes" id="UP001201844">
    <property type="component" value="Unassembled WGS sequence"/>
</dbReference>
<dbReference type="EMBL" id="JAKVIN010000003">
    <property type="protein sequence ID" value="MCJ8149258.1"/>
    <property type="molecule type" value="Genomic_DNA"/>
</dbReference>
<dbReference type="PANTHER" id="PTHR37418">
    <property type="entry name" value="3-KETO-5-AMINOHEXANOATE CLEAVAGE ENZYME-RELATED"/>
    <property type="match status" value="1"/>
</dbReference>